<keyword evidence="1" id="KW-0812">Transmembrane</keyword>
<dbReference type="InterPro" id="IPR056918">
    <property type="entry name" value="8xMP"/>
</dbReference>
<keyword evidence="1" id="KW-0472">Membrane</keyword>
<gene>
    <name evidence="2" type="ORF">C1H69_01105</name>
</gene>
<organism evidence="2 3">
    <name type="scientific">Billgrantia endophytica</name>
    <dbReference type="NCBI Taxonomy" id="2033802"/>
    <lineage>
        <taxon>Bacteria</taxon>
        <taxon>Pseudomonadati</taxon>
        <taxon>Pseudomonadota</taxon>
        <taxon>Gammaproteobacteria</taxon>
        <taxon>Oceanospirillales</taxon>
        <taxon>Halomonadaceae</taxon>
        <taxon>Billgrantia</taxon>
    </lineage>
</organism>
<reference evidence="2 3" key="1">
    <citation type="submission" date="2018-01" db="EMBL/GenBank/DDBJ databases">
        <title>Halomonas endophytica sp. nov., isolated from storage liquid in the stems of Populus euphratica.</title>
        <authorList>
            <person name="Chen C."/>
        </authorList>
    </citation>
    <scope>NUCLEOTIDE SEQUENCE [LARGE SCALE GENOMIC DNA]</scope>
    <source>
        <strain evidence="2 3">MC28</strain>
    </source>
</reference>
<feature type="transmembrane region" description="Helical" evidence="1">
    <location>
        <begin position="46"/>
        <end position="65"/>
    </location>
</feature>
<name>A0A2N7UBW5_9GAMM</name>
<dbReference type="Proteomes" id="UP000235803">
    <property type="component" value="Unassembled WGS sequence"/>
</dbReference>
<sequence length="168" mass="19765">MDVEAQYRTALETRNMEIDLFWKRSGYFMALNTAIAVGFFSIDDRAYAGILAFVGAVVCLVWYFVTLGSKFWQCRWEERTRQLEEELNAMGGQRMRLFSASWEELRSDVRTSLENNEHKKLRRFFNWQVMMKPSVSFQMSLLSLAFFLFWVSVFLIHLFMAQPVAAHG</sequence>
<proteinExistence type="predicted"/>
<evidence type="ECO:0000256" key="1">
    <source>
        <dbReference type="SAM" id="Phobius"/>
    </source>
</evidence>
<dbReference type="Pfam" id="PF24838">
    <property type="entry name" value="8xMP"/>
    <property type="match status" value="1"/>
</dbReference>
<dbReference type="OrthoDB" id="9153185at2"/>
<evidence type="ECO:0000313" key="3">
    <source>
        <dbReference type="Proteomes" id="UP000235803"/>
    </source>
</evidence>
<dbReference type="EMBL" id="PNRF01000002">
    <property type="protein sequence ID" value="PMR77936.1"/>
    <property type="molecule type" value="Genomic_DNA"/>
</dbReference>
<feature type="transmembrane region" description="Helical" evidence="1">
    <location>
        <begin position="21"/>
        <end position="40"/>
    </location>
</feature>
<dbReference type="RefSeq" id="WP_102651574.1">
    <property type="nucleotide sequence ID" value="NZ_PNRF01000002.1"/>
</dbReference>
<feature type="transmembrane region" description="Helical" evidence="1">
    <location>
        <begin position="140"/>
        <end position="160"/>
    </location>
</feature>
<protein>
    <submittedName>
        <fullName evidence="2">Uncharacterized protein</fullName>
    </submittedName>
</protein>
<evidence type="ECO:0000313" key="2">
    <source>
        <dbReference type="EMBL" id="PMR77936.1"/>
    </source>
</evidence>
<dbReference type="AlphaFoldDB" id="A0A2N7UBW5"/>
<keyword evidence="1" id="KW-1133">Transmembrane helix</keyword>
<keyword evidence="3" id="KW-1185">Reference proteome</keyword>
<accession>A0A2N7UBW5</accession>
<comment type="caution">
    <text evidence="2">The sequence shown here is derived from an EMBL/GenBank/DDBJ whole genome shotgun (WGS) entry which is preliminary data.</text>
</comment>